<dbReference type="SMART" id="SM00388">
    <property type="entry name" value="HisKA"/>
    <property type="match status" value="1"/>
</dbReference>
<dbReference type="InterPro" id="IPR003661">
    <property type="entry name" value="HisK_dim/P_dom"/>
</dbReference>
<keyword evidence="3 4" id="KW-0597">Phosphoprotein</keyword>
<evidence type="ECO:0000259" key="7">
    <source>
        <dbReference type="PROSITE" id="PS50110"/>
    </source>
</evidence>
<reference evidence="8 9" key="1">
    <citation type="submission" date="2018-02" db="EMBL/GenBank/DDBJ databases">
        <title>Novel Leptospira species isolated from soil and water in Japan.</title>
        <authorList>
            <person name="Nakao R."/>
            <person name="Masuzawa T."/>
        </authorList>
    </citation>
    <scope>NUCLEOTIDE SEQUENCE [LARGE SCALE GENOMIC DNA]</scope>
    <source>
        <strain evidence="8 9">YH101</strain>
    </source>
</reference>
<dbReference type="SMART" id="SM00387">
    <property type="entry name" value="HATPase_c"/>
    <property type="match status" value="1"/>
</dbReference>
<dbReference type="PANTHER" id="PTHR43547:SF2">
    <property type="entry name" value="HYBRID SIGNAL TRANSDUCTION HISTIDINE KINASE C"/>
    <property type="match status" value="1"/>
</dbReference>
<dbReference type="Pfam" id="PF00512">
    <property type="entry name" value="HisKA"/>
    <property type="match status" value="1"/>
</dbReference>
<dbReference type="Pfam" id="PF00072">
    <property type="entry name" value="Response_reg"/>
    <property type="match status" value="1"/>
</dbReference>
<gene>
    <name evidence="8" type="ORF">LPTSP4_12600</name>
</gene>
<feature type="transmembrane region" description="Helical" evidence="5">
    <location>
        <begin position="270"/>
        <end position="290"/>
    </location>
</feature>
<feature type="domain" description="Response regulatory" evidence="7">
    <location>
        <begin position="672"/>
        <end position="793"/>
    </location>
</feature>
<evidence type="ECO:0000256" key="5">
    <source>
        <dbReference type="SAM" id="Phobius"/>
    </source>
</evidence>
<keyword evidence="9" id="KW-1185">Reference proteome</keyword>
<dbReference type="Pfam" id="PF07695">
    <property type="entry name" value="7TMR-DISM_7TM"/>
    <property type="match status" value="1"/>
</dbReference>
<evidence type="ECO:0000259" key="6">
    <source>
        <dbReference type="PROSITE" id="PS50109"/>
    </source>
</evidence>
<dbReference type="PANTHER" id="PTHR43547">
    <property type="entry name" value="TWO-COMPONENT HISTIDINE KINASE"/>
    <property type="match status" value="1"/>
</dbReference>
<dbReference type="AlphaFoldDB" id="A0A2P2DYN1"/>
<dbReference type="GO" id="GO:0000155">
    <property type="term" value="F:phosphorelay sensor kinase activity"/>
    <property type="evidence" value="ECO:0007669"/>
    <property type="project" value="InterPro"/>
</dbReference>
<evidence type="ECO:0000256" key="4">
    <source>
        <dbReference type="PROSITE-ProRule" id="PRU00169"/>
    </source>
</evidence>
<accession>A0A2P2DYN1</accession>
<evidence type="ECO:0000313" key="9">
    <source>
        <dbReference type="Proteomes" id="UP000245133"/>
    </source>
</evidence>
<dbReference type="Pfam" id="PF02518">
    <property type="entry name" value="HATPase_c"/>
    <property type="match status" value="1"/>
</dbReference>
<sequence>MGRKFSIISMFAFVALFACRETPIPKERPTFSEVGVLGLKDRKLEEINPFPLEGIWHAFPGKLAETEEDFLALEKEVPIPLKIPGYWIDQNLPPHGCVTYRLKLDVDLPGNLMIYLKEASSAYRLYAYSKERGLVELGGSGTLSLTKEGSIGYYGESARSFRVFPSSALYLVVSNHLYSRGGPYYSPILGSPELTLVFLRTKERKKFFFLGVFFLLSLYHLVLYLHRRRDMFTLFYAIMCFMWFLRIALFERVTRDWFMPSDFMEMLQIRLEYLTFILLQIFAVNFFYHFFSPHFKPRTRNILIVPLVLILLVTLFSPYSVYTKFLYITQVYMMVLLVTSYRGIYRIIRNRDTRHTGIVFLLGTTVILATTVYDSLVFLYRWELPFLTEFAFTFYSICLAYEIANRNSYAWETAEYLTTNLRNEVDWKTIELRKEKEKAEKASEMKDKFISIVSHDIRSPLFGISSVVNLLTESPPSLSPDKTKQVLNDASIGLKNLLSMVEDLIQYSRFQNATIFPDYQLFDFNLVFESLKEKAKSLLDTKNLRLQMDIPDSAVAIGDPHLIQHLLWNFLTNAIKFSHPGSSIEIRAKEINQHWNLSIIDQGIGFPEDWAERIFEEGFVYVRKGTADEFGAGVGLAFCKEVSDRHGGLLVAHSLEGKGSHFTFMLPNYDRVVLVLDDNPGYRSQVRKILKNLPVVIWEEEYADHALQSIPKLRPDLVIVDFSMPEKDGLTFLTELYANPDMVEIKSLMLSSSQNDPKTGKKLEEDLLKIGGDSFLKKTVSDERLFLEIKRLLGFL</sequence>
<dbReference type="Gene3D" id="1.10.287.130">
    <property type="match status" value="1"/>
</dbReference>
<feature type="transmembrane region" description="Helical" evidence="5">
    <location>
        <begin position="357"/>
        <end position="380"/>
    </location>
</feature>
<feature type="transmembrane region" description="Helical" evidence="5">
    <location>
        <begin position="302"/>
        <end position="319"/>
    </location>
</feature>
<keyword evidence="5" id="KW-0472">Membrane</keyword>
<dbReference type="InterPro" id="IPR001789">
    <property type="entry name" value="Sig_transdc_resp-reg_receiver"/>
</dbReference>
<organism evidence="8 9">
    <name type="scientific">Leptospira ryugenii</name>
    <dbReference type="NCBI Taxonomy" id="1917863"/>
    <lineage>
        <taxon>Bacteria</taxon>
        <taxon>Pseudomonadati</taxon>
        <taxon>Spirochaetota</taxon>
        <taxon>Spirochaetia</taxon>
        <taxon>Leptospirales</taxon>
        <taxon>Leptospiraceae</taxon>
        <taxon>Leptospira</taxon>
    </lineage>
</organism>
<comment type="caution">
    <text evidence="8">The sequence shown here is derived from an EMBL/GenBank/DDBJ whole genome shotgun (WGS) entry which is preliminary data.</text>
</comment>
<dbReference type="SUPFAM" id="SSF55874">
    <property type="entry name" value="ATPase domain of HSP90 chaperone/DNA topoisomerase II/histidine kinase"/>
    <property type="match status" value="1"/>
</dbReference>
<feature type="domain" description="Histidine kinase" evidence="6">
    <location>
        <begin position="452"/>
        <end position="670"/>
    </location>
</feature>
<dbReference type="InterPro" id="IPR036890">
    <property type="entry name" value="HATPase_C_sf"/>
</dbReference>
<keyword evidence="5" id="KW-0812">Transmembrane</keyword>
<evidence type="ECO:0000313" key="8">
    <source>
        <dbReference type="EMBL" id="GBF49741.1"/>
    </source>
</evidence>
<proteinExistence type="predicted"/>
<dbReference type="PROSITE" id="PS50110">
    <property type="entry name" value="RESPONSE_REGULATORY"/>
    <property type="match status" value="1"/>
</dbReference>
<feature type="transmembrane region" description="Helical" evidence="5">
    <location>
        <begin position="325"/>
        <end position="345"/>
    </location>
</feature>
<dbReference type="InterPro" id="IPR011006">
    <property type="entry name" value="CheY-like_superfamily"/>
</dbReference>
<dbReference type="PROSITE" id="PS50109">
    <property type="entry name" value="HIS_KIN"/>
    <property type="match status" value="1"/>
</dbReference>
<feature type="transmembrane region" description="Helical" evidence="5">
    <location>
        <begin position="232"/>
        <end position="250"/>
    </location>
</feature>
<name>A0A2P2DYN1_9LEPT</name>
<dbReference type="CDD" id="cd00156">
    <property type="entry name" value="REC"/>
    <property type="match status" value="1"/>
</dbReference>
<evidence type="ECO:0000256" key="2">
    <source>
        <dbReference type="ARBA" id="ARBA00012438"/>
    </source>
</evidence>
<dbReference type="InterPro" id="IPR004358">
    <property type="entry name" value="Sig_transdc_His_kin-like_C"/>
</dbReference>
<evidence type="ECO:0000256" key="3">
    <source>
        <dbReference type="ARBA" id="ARBA00022553"/>
    </source>
</evidence>
<dbReference type="PRINTS" id="PR00344">
    <property type="entry name" value="BCTRLSENSOR"/>
</dbReference>
<dbReference type="SUPFAM" id="SSF47384">
    <property type="entry name" value="Homodimeric domain of signal transducing histidine kinase"/>
    <property type="match status" value="1"/>
</dbReference>
<dbReference type="EC" id="2.7.13.3" evidence="2"/>
<protein>
    <recommendedName>
        <fullName evidence="2">histidine kinase</fullName>
        <ecNumber evidence="2">2.7.13.3</ecNumber>
    </recommendedName>
</protein>
<dbReference type="SMART" id="SM00448">
    <property type="entry name" value="REC"/>
    <property type="match status" value="1"/>
</dbReference>
<dbReference type="EMBL" id="BFBB01000003">
    <property type="protein sequence ID" value="GBF49741.1"/>
    <property type="molecule type" value="Genomic_DNA"/>
</dbReference>
<dbReference type="InterPro" id="IPR005467">
    <property type="entry name" value="His_kinase_dom"/>
</dbReference>
<keyword evidence="5" id="KW-1133">Transmembrane helix</keyword>
<dbReference type="Gene3D" id="3.30.565.10">
    <property type="entry name" value="Histidine kinase-like ATPase, C-terminal domain"/>
    <property type="match status" value="1"/>
</dbReference>
<dbReference type="InterPro" id="IPR011623">
    <property type="entry name" value="7TMR_DISM_rcpt_extracell_dom1"/>
</dbReference>
<feature type="transmembrane region" description="Helical" evidence="5">
    <location>
        <begin position="207"/>
        <end position="225"/>
    </location>
</feature>
<dbReference type="PROSITE" id="PS51257">
    <property type="entry name" value="PROKAR_LIPOPROTEIN"/>
    <property type="match status" value="1"/>
</dbReference>
<evidence type="ECO:0000256" key="1">
    <source>
        <dbReference type="ARBA" id="ARBA00000085"/>
    </source>
</evidence>
<dbReference type="InterPro" id="IPR003594">
    <property type="entry name" value="HATPase_dom"/>
</dbReference>
<dbReference type="SUPFAM" id="SSF52172">
    <property type="entry name" value="CheY-like"/>
    <property type="match status" value="1"/>
</dbReference>
<dbReference type="Proteomes" id="UP000245133">
    <property type="component" value="Unassembled WGS sequence"/>
</dbReference>
<comment type="catalytic activity">
    <reaction evidence="1">
        <text>ATP + protein L-histidine = ADP + protein N-phospho-L-histidine.</text>
        <dbReference type="EC" id="2.7.13.3"/>
    </reaction>
</comment>
<dbReference type="InterPro" id="IPR036097">
    <property type="entry name" value="HisK_dim/P_sf"/>
</dbReference>
<feature type="modified residue" description="4-aspartylphosphate" evidence="4">
    <location>
        <position position="721"/>
    </location>
</feature>
<dbReference type="CDD" id="cd00082">
    <property type="entry name" value="HisKA"/>
    <property type="match status" value="1"/>
</dbReference>
<dbReference type="Gene3D" id="3.40.50.2300">
    <property type="match status" value="1"/>
</dbReference>